<evidence type="ECO:0000313" key="3">
    <source>
        <dbReference type="Proteomes" id="UP000050465"/>
    </source>
</evidence>
<evidence type="ECO:0000313" key="2">
    <source>
        <dbReference type="EMBL" id="KPQ35379.1"/>
    </source>
</evidence>
<evidence type="ECO:0000259" key="1">
    <source>
        <dbReference type="Pfam" id="PF05194"/>
    </source>
</evidence>
<feature type="domain" description="Urease accessory protein UreE C-terminal" evidence="1">
    <location>
        <begin position="125"/>
        <end position="183"/>
    </location>
</feature>
<gene>
    <name evidence="2" type="primary">ureE</name>
    <name evidence="2" type="ORF">HLUCCA11_10480</name>
</gene>
<proteinExistence type="predicted"/>
<name>A0A0P7ZKP6_9CYAN</name>
<dbReference type="InterPro" id="IPR007864">
    <property type="entry name" value="UreE_C_dom"/>
</dbReference>
<dbReference type="EMBL" id="LJZR01000012">
    <property type="protein sequence ID" value="KPQ35379.1"/>
    <property type="molecule type" value="Genomic_DNA"/>
</dbReference>
<reference evidence="2 3" key="1">
    <citation type="submission" date="2015-09" db="EMBL/GenBank/DDBJ databases">
        <title>Identification and resolution of microdiversity through metagenomic sequencing of parallel consortia.</title>
        <authorList>
            <person name="Nelson W.C."/>
            <person name="Romine M.F."/>
            <person name="Lindemann S.R."/>
        </authorList>
    </citation>
    <scope>NUCLEOTIDE SEQUENCE [LARGE SCALE GENOMIC DNA]</scope>
    <source>
        <strain evidence="2">Ana</strain>
    </source>
</reference>
<dbReference type="Pfam" id="PF05194">
    <property type="entry name" value="UreE_C"/>
    <property type="match status" value="1"/>
</dbReference>
<organism evidence="2 3">
    <name type="scientific">Phormidesmis priestleyi Ana</name>
    <dbReference type="NCBI Taxonomy" id="1666911"/>
    <lineage>
        <taxon>Bacteria</taxon>
        <taxon>Bacillati</taxon>
        <taxon>Cyanobacteriota</taxon>
        <taxon>Cyanophyceae</taxon>
        <taxon>Leptolyngbyales</taxon>
        <taxon>Leptolyngbyaceae</taxon>
        <taxon>Phormidesmis</taxon>
    </lineage>
</organism>
<dbReference type="GO" id="GO:0019627">
    <property type="term" value="P:urea metabolic process"/>
    <property type="evidence" value="ECO:0007669"/>
    <property type="project" value="InterPro"/>
</dbReference>
<accession>A0A0P7ZKP6</accession>
<dbReference type="InterPro" id="IPR036118">
    <property type="entry name" value="UreE_N_sf"/>
</dbReference>
<sequence length="197" mass="21551">MPETELASTKPTPDLLTELAEDYLGNVSESADVARRVVAAQRENRCLEVLISKGDRAKGRILTRAKSGQLVGIVKSRSWLLKDGDVLSTAQNNLVLVSLQEQQVMALRFATEESTAAMAGRKDYAIALMHLGHTLGNQHWPVSVKGETMYVEIVTDFAQMQSTLSKMVETLGIKGLHISIETKSADSSVEFTTDHAH</sequence>
<dbReference type="SUPFAM" id="SSF69287">
    <property type="entry name" value="Urease metallochaperone UreE, N-terminal domain"/>
    <property type="match status" value="1"/>
</dbReference>
<comment type="caution">
    <text evidence="2">The sequence shown here is derived from an EMBL/GenBank/DDBJ whole genome shotgun (WGS) entry which is preliminary data.</text>
</comment>
<dbReference type="AlphaFoldDB" id="A0A0P7ZKP6"/>
<protein>
    <submittedName>
        <fullName evidence="2">Urease accessory protein UreE</fullName>
    </submittedName>
</protein>
<dbReference type="STRING" id="1666911.HLUCCA11_10480"/>
<dbReference type="GO" id="GO:0016151">
    <property type="term" value="F:nickel cation binding"/>
    <property type="evidence" value="ECO:0007669"/>
    <property type="project" value="InterPro"/>
</dbReference>
<dbReference type="GO" id="GO:0065003">
    <property type="term" value="P:protein-containing complex assembly"/>
    <property type="evidence" value="ECO:0007669"/>
    <property type="project" value="InterPro"/>
</dbReference>
<dbReference type="Proteomes" id="UP000050465">
    <property type="component" value="Unassembled WGS sequence"/>
</dbReference>